<protein>
    <submittedName>
        <fullName evidence="1">Uncharacterized protein</fullName>
    </submittedName>
</protein>
<keyword evidence="2" id="KW-1185">Reference proteome</keyword>
<dbReference type="EMBL" id="CP024081">
    <property type="protein sequence ID" value="AVU77090.1"/>
    <property type="molecule type" value="Genomic_DNA"/>
</dbReference>
<evidence type="ECO:0000313" key="2">
    <source>
        <dbReference type="Proteomes" id="UP000241936"/>
    </source>
</evidence>
<name>A0ABN5JY45_9PSED</name>
<reference evidence="1 2" key="1">
    <citation type="journal article" date="2018" name="Front. Microbiol.">
        <title>Pseudomonas rhizophila S211, a New Plant Growth-Promoting Rhizobacterium with Potential in Pesticide-Bioremediation.</title>
        <authorList>
            <person name="Hassen W."/>
            <person name="Neifar M."/>
            <person name="Cherif H."/>
            <person name="Najjari A."/>
            <person name="Chouchane H."/>
            <person name="Driouich R.C."/>
            <person name="Salah A."/>
            <person name="Naili F."/>
            <person name="Mosbah A."/>
            <person name="Souissi Y."/>
            <person name="Raddadi N."/>
            <person name="Ouzari H.I."/>
            <person name="Fava F."/>
            <person name="Cherif A."/>
        </authorList>
    </citation>
    <scope>NUCLEOTIDE SEQUENCE [LARGE SCALE GENOMIC DNA]</scope>
    <source>
        <strain evidence="1 2">S211</strain>
    </source>
</reference>
<dbReference type="RefSeq" id="WP_107322580.1">
    <property type="nucleotide sequence ID" value="NZ_CP024081.1"/>
</dbReference>
<sequence length="113" mass="12873">MARQNDIVHLQDLMQRGELTADQANVQMVRNDRFRMVVNSLPANVRKALNAAVRSGELGHMKKDGHKPECYFHPTFEYLAKAERIKREREVLSLRGTVTTCMSDIARAAGFDE</sequence>
<dbReference type="Proteomes" id="UP000241936">
    <property type="component" value="Chromosome"/>
</dbReference>
<organism evidence="1 2">
    <name type="scientific">Pseudomonas rhizophila</name>
    <dbReference type="NCBI Taxonomy" id="2045200"/>
    <lineage>
        <taxon>Bacteria</taxon>
        <taxon>Pseudomonadati</taxon>
        <taxon>Pseudomonadota</taxon>
        <taxon>Gammaproteobacteria</taxon>
        <taxon>Pseudomonadales</taxon>
        <taxon>Pseudomonadaceae</taxon>
        <taxon>Pseudomonas</taxon>
    </lineage>
</organism>
<proteinExistence type="predicted"/>
<evidence type="ECO:0000313" key="1">
    <source>
        <dbReference type="EMBL" id="AVU77090.1"/>
    </source>
</evidence>
<accession>A0ABN5JY45</accession>
<gene>
    <name evidence="1" type="ORF">CRX69_18520</name>
</gene>